<keyword evidence="1" id="KW-0645">Protease</keyword>
<evidence type="ECO:0000313" key="1">
    <source>
        <dbReference type="EMBL" id="VTP64206.1"/>
    </source>
</evidence>
<dbReference type="EMBL" id="LR590464">
    <property type="protein sequence ID" value="VTP64206.1"/>
    <property type="molecule type" value="Genomic_DNA"/>
</dbReference>
<name>A0A4U9HLK6_9ENTR</name>
<dbReference type="GO" id="GO:0008233">
    <property type="term" value="F:peptidase activity"/>
    <property type="evidence" value="ECO:0007669"/>
    <property type="project" value="UniProtKB-KW"/>
</dbReference>
<accession>A0A4U9HLK6</accession>
<dbReference type="Proteomes" id="UP000310719">
    <property type="component" value="Chromosome"/>
</dbReference>
<sequence length="61" mass="6932">MELKAIDGIETPDWDSVRLQLVAKIGDEQTTVSVSPFGSSTRQDKILNLRNWTFEPDKKIL</sequence>
<keyword evidence="1" id="KW-0378">Hydrolase</keyword>
<proteinExistence type="predicted"/>
<dbReference type="AlphaFoldDB" id="A0A4U9HLK6"/>
<dbReference type="InterPro" id="IPR036034">
    <property type="entry name" value="PDZ_sf"/>
</dbReference>
<protein>
    <submittedName>
        <fullName evidence="1">Regulator of sigma E protease</fullName>
        <ecNumber evidence="1">3.4.24.-</ecNumber>
    </submittedName>
</protein>
<gene>
    <name evidence="1" type="primary">rseP_2</name>
    <name evidence="1" type="ORF">NCTC13032_01272</name>
</gene>
<organism evidence="1 2">
    <name type="scientific">Leclercia adecarboxylata</name>
    <dbReference type="NCBI Taxonomy" id="83655"/>
    <lineage>
        <taxon>Bacteria</taxon>
        <taxon>Pseudomonadati</taxon>
        <taxon>Pseudomonadota</taxon>
        <taxon>Gammaproteobacteria</taxon>
        <taxon>Enterobacterales</taxon>
        <taxon>Enterobacteriaceae</taxon>
        <taxon>Leclercia</taxon>
    </lineage>
</organism>
<dbReference type="Gene3D" id="2.30.42.10">
    <property type="match status" value="1"/>
</dbReference>
<reference evidence="1 2" key="1">
    <citation type="submission" date="2019-05" db="EMBL/GenBank/DDBJ databases">
        <authorList>
            <consortium name="Pathogen Informatics"/>
        </authorList>
    </citation>
    <scope>NUCLEOTIDE SEQUENCE [LARGE SCALE GENOMIC DNA]</scope>
    <source>
        <strain evidence="1 2">NCTC13032</strain>
    </source>
</reference>
<evidence type="ECO:0000313" key="2">
    <source>
        <dbReference type="Proteomes" id="UP000310719"/>
    </source>
</evidence>
<dbReference type="EC" id="3.4.24.-" evidence="1"/>
<dbReference type="GO" id="GO:0006508">
    <property type="term" value="P:proteolysis"/>
    <property type="evidence" value="ECO:0007669"/>
    <property type="project" value="UniProtKB-KW"/>
</dbReference>